<name>A0A1L9AWR9_9BACT</name>
<dbReference type="EMBL" id="MPIN01000019">
    <property type="protein sequence ID" value="OJH34449.1"/>
    <property type="molecule type" value="Genomic_DNA"/>
</dbReference>
<dbReference type="Gene3D" id="3.90.1200.10">
    <property type="match status" value="1"/>
</dbReference>
<evidence type="ECO:0000313" key="3">
    <source>
        <dbReference type="Proteomes" id="UP000182229"/>
    </source>
</evidence>
<protein>
    <recommendedName>
        <fullName evidence="1">Aminoglycoside phosphotransferase domain-containing protein</fullName>
    </recommendedName>
</protein>
<accession>A0A1L9AWR9</accession>
<dbReference type="InterPro" id="IPR002575">
    <property type="entry name" value="Aminoglycoside_PTrfase"/>
</dbReference>
<dbReference type="Pfam" id="PF01636">
    <property type="entry name" value="APH"/>
    <property type="match status" value="1"/>
</dbReference>
<dbReference type="Proteomes" id="UP000182229">
    <property type="component" value="Unassembled WGS sequence"/>
</dbReference>
<comment type="caution">
    <text evidence="2">The sequence shown here is derived from an EMBL/GenBank/DDBJ whole genome shotgun (WGS) entry which is preliminary data.</text>
</comment>
<reference evidence="3" key="1">
    <citation type="submission" date="2016-11" db="EMBL/GenBank/DDBJ databases">
        <authorList>
            <person name="Shukria A."/>
            <person name="Stevens D.C."/>
        </authorList>
    </citation>
    <scope>NUCLEOTIDE SEQUENCE [LARGE SCALE GENOMIC DNA]</scope>
    <source>
        <strain evidence="3">Cbfe23</strain>
    </source>
</reference>
<gene>
    <name evidence="2" type="ORF">BON30_43810</name>
</gene>
<dbReference type="InterPro" id="IPR011009">
    <property type="entry name" value="Kinase-like_dom_sf"/>
</dbReference>
<dbReference type="STRING" id="83449.BON30_43810"/>
<dbReference type="SUPFAM" id="SSF56112">
    <property type="entry name" value="Protein kinase-like (PK-like)"/>
    <property type="match status" value="1"/>
</dbReference>
<sequence length="336" mass="38684">MKIEDIQPEWLTELLRAGGTLPSGAVAAVQVNRSSRPFSTVARLQVQYTADAPSTAPTALFLKSSNRPSEWVFHAEVKPTLRDAPALRCLGSQVDEEVTWLLFDDMSGTHLSLPEDVPPTRAIYEQMVDCLAGLHVQRWEDTRMRERFATRQGDPSYGFLFKQTLGAFGAFVDALEDRLSGERRAIYERVLEVWPRMCLERIQRGRGVTMLHGDCHPWNFLLPRPGQAGKLFLADWADWRFDSGTHDLAFLVSLPCFPEQRARMEQELVRRYWQRLNHGGVRYSWEECWLDYRKSVIGNLLWPVFWWSLGSPSSIWWPNLERAVLAFQELSCAELL</sequence>
<feature type="domain" description="Aminoglycoside phosphotransferase" evidence="1">
    <location>
        <begin position="85"/>
        <end position="272"/>
    </location>
</feature>
<organism evidence="2 3">
    <name type="scientific">Cystobacter ferrugineus</name>
    <dbReference type="NCBI Taxonomy" id="83449"/>
    <lineage>
        <taxon>Bacteria</taxon>
        <taxon>Pseudomonadati</taxon>
        <taxon>Myxococcota</taxon>
        <taxon>Myxococcia</taxon>
        <taxon>Myxococcales</taxon>
        <taxon>Cystobacterineae</taxon>
        <taxon>Archangiaceae</taxon>
        <taxon>Cystobacter</taxon>
    </lineage>
</organism>
<keyword evidence="3" id="KW-1185">Reference proteome</keyword>
<proteinExistence type="predicted"/>
<dbReference type="OrthoDB" id="9797603at2"/>
<evidence type="ECO:0000259" key="1">
    <source>
        <dbReference type="Pfam" id="PF01636"/>
    </source>
</evidence>
<evidence type="ECO:0000313" key="2">
    <source>
        <dbReference type="EMBL" id="OJH34449.1"/>
    </source>
</evidence>
<dbReference type="AlphaFoldDB" id="A0A1L9AWR9"/>
<reference evidence="2 3" key="2">
    <citation type="submission" date="2016-12" db="EMBL/GenBank/DDBJ databases">
        <title>Draft Genome Sequence of Cystobacter ferrugineus Strain Cbfe23.</title>
        <authorList>
            <person name="Akbar S."/>
            <person name="Dowd S.E."/>
            <person name="Stevens D.C."/>
        </authorList>
    </citation>
    <scope>NUCLEOTIDE SEQUENCE [LARGE SCALE GENOMIC DNA]</scope>
    <source>
        <strain evidence="2 3">Cbfe23</strain>
    </source>
</reference>
<dbReference type="RefSeq" id="WP_071904559.1">
    <property type="nucleotide sequence ID" value="NZ_MPIN01000019.1"/>
</dbReference>